<feature type="transmembrane region" description="Helical" evidence="1">
    <location>
        <begin position="75"/>
        <end position="94"/>
    </location>
</feature>
<feature type="transmembrane region" description="Helical" evidence="1">
    <location>
        <begin position="284"/>
        <end position="306"/>
    </location>
</feature>
<feature type="transmembrane region" description="Helical" evidence="1">
    <location>
        <begin position="173"/>
        <end position="194"/>
    </location>
</feature>
<feature type="transmembrane region" description="Helical" evidence="1">
    <location>
        <begin position="145"/>
        <end position="167"/>
    </location>
</feature>
<dbReference type="EMBL" id="UOEV01000066">
    <property type="protein sequence ID" value="VAW32788.1"/>
    <property type="molecule type" value="Genomic_DNA"/>
</dbReference>
<reference evidence="2" key="1">
    <citation type="submission" date="2018-06" db="EMBL/GenBank/DDBJ databases">
        <authorList>
            <person name="Zhirakovskaya E."/>
        </authorList>
    </citation>
    <scope>NUCLEOTIDE SEQUENCE</scope>
</reference>
<accession>A0A3B0UPL7</accession>
<feature type="transmembrane region" description="Helical" evidence="1">
    <location>
        <begin position="114"/>
        <end position="133"/>
    </location>
</feature>
<sequence length="406" mass="43938">MRFLGFISPRSWSFETASFWSLLVTIAIAVIVLIPLASIPFLYTKVSVLAIGAIITLVFYILARLTIGNIVTPPLTFLGVLWLVPLAYGVSTIFSSAPLSVSLFGSSFEADTLGFILLAGVLGTLSALTVRRIEHHRTFLKIGSWLLGFVLFSQIVILILGLFTSFVNPGASIVGSFADFSILVGLGVVTSIIALRFMNMSARTRMMLNTMILVGLFFLVLANTTLTWVLVGLTALGIFVESVMRQTSHTADESFEIDSEDSVIIEEVSVRDDTNPRASIGMPLLVLAVSIFFLIGGSTIGGSTIASSLDNALHVNASLVRPSWQSTIQIGQQTYNNHAVFGSGPNTFGTQWLAYRNTSINTTPFWTTDFTTGIGFVPTSFVTTGIIGMVAWVLFIVLLLFFGMRA</sequence>
<feature type="transmembrane region" description="Helical" evidence="1">
    <location>
        <begin position="12"/>
        <end position="36"/>
    </location>
</feature>
<gene>
    <name evidence="2" type="ORF">MNBD_CPR01-260</name>
</gene>
<keyword evidence="1" id="KW-1133">Transmembrane helix</keyword>
<evidence type="ECO:0000256" key="1">
    <source>
        <dbReference type="SAM" id="Phobius"/>
    </source>
</evidence>
<feature type="transmembrane region" description="Helical" evidence="1">
    <location>
        <begin position="381"/>
        <end position="402"/>
    </location>
</feature>
<protein>
    <submittedName>
        <fullName evidence="2">Uncharacterized protein</fullName>
    </submittedName>
</protein>
<feature type="non-terminal residue" evidence="2">
    <location>
        <position position="406"/>
    </location>
</feature>
<name>A0A3B0UPL7_9ZZZZ</name>
<keyword evidence="1" id="KW-0812">Transmembrane</keyword>
<keyword evidence="1" id="KW-0472">Membrane</keyword>
<dbReference type="AlphaFoldDB" id="A0A3B0UPL7"/>
<feature type="transmembrane region" description="Helical" evidence="1">
    <location>
        <begin position="42"/>
        <end position="63"/>
    </location>
</feature>
<evidence type="ECO:0000313" key="2">
    <source>
        <dbReference type="EMBL" id="VAW32788.1"/>
    </source>
</evidence>
<organism evidence="2">
    <name type="scientific">hydrothermal vent metagenome</name>
    <dbReference type="NCBI Taxonomy" id="652676"/>
    <lineage>
        <taxon>unclassified sequences</taxon>
        <taxon>metagenomes</taxon>
        <taxon>ecological metagenomes</taxon>
    </lineage>
</organism>
<proteinExistence type="predicted"/>